<dbReference type="PROSITE" id="PS50132">
    <property type="entry name" value="RGS"/>
    <property type="match status" value="1"/>
</dbReference>
<dbReference type="OrthoDB" id="6161083at2759"/>
<keyword evidence="3" id="KW-1185">Reference proteome</keyword>
<sequence length="889" mass="102724">MVPKKNVDKVKPTENSAKNKNISGKYQIDRKTSSLRQFAKDSTTSANSSRRTSKNSKQDIFNPSVSGTIANDISGHRCETETNSSSLYSSYTASIPSLPNIASGARLAYKNRVYEHVTEFCSTTYRRDNYVYHEAIFSDRASGYAFQKFLERQGILEEANLMRYFHEADDYMCMSPTTVNNVGETYKMMKAMHLIDTYLTFSSVDYIWVFEAFTILLTYLLQEGQGDVLVKYSQDKITEMLKGRWHAFRDYDLKQFTKAVLSRKTRRNKEEQARMPYEHVAVQIDEPLQLFAEKRVRRSFELIKDLYHEGADHHLTDYKTPTAFNTSNDEGSLYVPKIVHYRRKFKQRGGYRSRLHYVLEDEEPEEHDSGVVHRVSIVVPEQEMKPFYMRPIRRNGQLIARPNRPRSFIEMMRDHIHLEFFKRYLSRHDAALPLQFWISVEDMKTKLKDLKGKNIKINLLVKKYFGEATNFGEDLKCNADVIKEIPKLEKVTPSMLISAQTCVAHDLEERWFKSYVNTFADGDVNNRQSRLRDGRRTRCQTRTQQIVVMFVRSVMCFRAGIMNQKTNRLFHEYLKLTVQKETITTTPKSRNAPAASPHISMKKINNKLIQQDKLVNDLAFLVEAERYRQMVDNATSAAQAGTYRKEDEEMVEQKAFTIICCFIESEIPPKIQINISADTAEEILETFQSGILDRGLFHNAMMSIFTVLVHFWKKFSKWRFSANPGGEPVIQPASFESEKPHRCIDTPIYKDFNLKTLPTLQPHGINYDDDHNGHFRIHFTLFDGLRYIAAHSERRKYNFGSQLSLAESRSNINRSRSSKNRINRSSNLFSVKTRESLGLDMFPAPPPPRARRVSMVSAGMLESAAGPGVETIEYSDLIKLQSLLGANAD</sequence>
<evidence type="ECO:0000256" key="1">
    <source>
        <dbReference type="SAM" id="MobiDB-lite"/>
    </source>
</evidence>
<dbReference type="InterPro" id="IPR053282">
    <property type="entry name" value="RGS_domain-containing"/>
</dbReference>
<dbReference type="AlphaFoldDB" id="A0A8J1XTF0"/>
<dbReference type="Gene3D" id="1.10.167.10">
    <property type="entry name" value="Regulator of G-protein Signalling 4, domain 2"/>
    <property type="match status" value="2"/>
</dbReference>
<dbReference type="InterPro" id="IPR036305">
    <property type="entry name" value="RGS_sf"/>
</dbReference>
<reference evidence="2" key="1">
    <citation type="submission" date="2022-03" db="EMBL/GenBank/DDBJ databases">
        <authorList>
            <person name="Martin C."/>
        </authorList>
    </citation>
    <scope>NUCLEOTIDE SEQUENCE</scope>
</reference>
<dbReference type="Proteomes" id="UP000749559">
    <property type="component" value="Unassembled WGS sequence"/>
</dbReference>
<dbReference type="EMBL" id="CAIIXF020000003">
    <property type="protein sequence ID" value="CAH1779331.1"/>
    <property type="molecule type" value="Genomic_DNA"/>
</dbReference>
<dbReference type="InterPro" id="IPR044926">
    <property type="entry name" value="RGS_subdomain_2"/>
</dbReference>
<dbReference type="PANTHER" id="PTHR47079">
    <property type="entry name" value="REGULATOR OF G-PROTEIN SIGNALING PROTEIN-LIKE"/>
    <property type="match status" value="1"/>
</dbReference>
<comment type="caution">
    <text evidence="2">The sequence shown here is derived from an EMBL/GenBank/DDBJ whole genome shotgun (WGS) entry which is preliminary data.</text>
</comment>
<feature type="compositionally biased region" description="Polar residues" evidence="1">
    <location>
        <begin position="13"/>
        <end position="24"/>
    </location>
</feature>
<feature type="region of interest" description="Disordered" evidence="1">
    <location>
        <begin position="1"/>
        <end position="64"/>
    </location>
</feature>
<evidence type="ECO:0000313" key="2">
    <source>
        <dbReference type="EMBL" id="CAH1779331.1"/>
    </source>
</evidence>
<accession>A0A8J1XTF0</accession>
<protein>
    <submittedName>
        <fullName evidence="2">Uncharacterized protein</fullName>
    </submittedName>
</protein>
<evidence type="ECO:0000313" key="3">
    <source>
        <dbReference type="Proteomes" id="UP000749559"/>
    </source>
</evidence>
<feature type="compositionally biased region" description="Basic and acidic residues" evidence="1">
    <location>
        <begin position="1"/>
        <end position="12"/>
    </location>
</feature>
<dbReference type="InterPro" id="IPR016137">
    <property type="entry name" value="RGS"/>
</dbReference>
<proteinExistence type="predicted"/>
<dbReference type="Pfam" id="PF00615">
    <property type="entry name" value="RGS"/>
    <property type="match status" value="1"/>
</dbReference>
<dbReference type="SUPFAM" id="SSF48097">
    <property type="entry name" value="Regulator of G-protein signaling, RGS"/>
    <property type="match status" value="2"/>
</dbReference>
<organism evidence="2 3">
    <name type="scientific">Owenia fusiformis</name>
    <name type="common">Polychaete worm</name>
    <dbReference type="NCBI Taxonomy" id="6347"/>
    <lineage>
        <taxon>Eukaryota</taxon>
        <taxon>Metazoa</taxon>
        <taxon>Spiralia</taxon>
        <taxon>Lophotrochozoa</taxon>
        <taxon>Annelida</taxon>
        <taxon>Polychaeta</taxon>
        <taxon>Sedentaria</taxon>
        <taxon>Canalipalpata</taxon>
        <taxon>Sabellida</taxon>
        <taxon>Oweniida</taxon>
        <taxon>Oweniidae</taxon>
        <taxon>Owenia</taxon>
    </lineage>
</organism>
<gene>
    <name evidence="2" type="ORF">OFUS_LOCUS6149</name>
</gene>
<dbReference type="PANTHER" id="PTHR47079:SF1">
    <property type="entry name" value="REGULATOR OF G-PROTEIN SIGNALING PROTEIN-LIKE"/>
    <property type="match status" value="1"/>
</dbReference>
<name>A0A8J1XTF0_OWEFU</name>